<keyword evidence="5" id="KW-0411">Iron-sulfur</keyword>
<keyword evidence="2" id="KW-0479">Metal-binding</keyword>
<dbReference type="SUPFAM" id="SSF55103">
    <property type="entry name" value="FAD-linked oxidases, C-terminal domain"/>
    <property type="match status" value="2"/>
</dbReference>
<dbReference type="InterPro" id="IPR021817">
    <property type="entry name" value="DUF3400"/>
</dbReference>
<dbReference type="PROSITE" id="PS51387">
    <property type="entry name" value="FAD_PCMH"/>
    <property type="match status" value="1"/>
</dbReference>
<proteinExistence type="predicted"/>
<evidence type="ECO:0000256" key="5">
    <source>
        <dbReference type="ARBA" id="ARBA00023014"/>
    </source>
</evidence>
<keyword evidence="6" id="KW-0175">Coiled coil</keyword>
<dbReference type="InterPro" id="IPR016166">
    <property type="entry name" value="FAD-bd_PCMH"/>
</dbReference>
<accession>A0A1H1EFM0</accession>
<reference evidence="9" key="1">
    <citation type="submission" date="2016-10" db="EMBL/GenBank/DDBJ databases">
        <authorList>
            <person name="Varghese N."/>
            <person name="Submissions S."/>
        </authorList>
    </citation>
    <scope>NUCLEOTIDE SEQUENCE [LARGE SCALE GENOMIC DNA]</scope>
    <source>
        <strain evidence="9">DUS833</strain>
    </source>
</reference>
<dbReference type="Gene3D" id="1.10.1060.10">
    <property type="entry name" value="Alpha-helical ferredoxin"/>
    <property type="match status" value="1"/>
</dbReference>
<dbReference type="PANTHER" id="PTHR42934">
    <property type="entry name" value="GLYCOLATE OXIDASE SUBUNIT GLCD"/>
    <property type="match status" value="1"/>
</dbReference>
<keyword evidence="3" id="KW-0274">FAD</keyword>
<dbReference type="GO" id="GO:0046872">
    <property type="term" value="F:metal ion binding"/>
    <property type="evidence" value="ECO:0007669"/>
    <property type="project" value="UniProtKB-KW"/>
</dbReference>
<dbReference type="InterPro" id="IPR009051">
    <property type="entry name" value="Helical_ferredxn"/>
</dbReference>
<evidence type="ECO:0000256" key="1">
    <source>
        <dbReference type="ARBA" id="ARBA00022630"/>
    </source>
</evidence>
<gene>
    <name evidence="8" type="ORF">SAMN05445850_2002</name>
</gene>
<dbReference type="GO" id="GO:0016491">
    <property type="term" value="F:oxidoreductase activity"/>
    <property type="evidence" value="ECO:0007669"/>
    <property type="project" value="UniProtKB-ARBA"/>
</dbReference>
<dbReference type="InterPro" id="IPR016169">
    <property type="entry name" value="FAD-bd_PCMH_sub2"/>
</dbReference>
<sequence>MNAPQVFDPHGAAGAVAADPEARLREIPYNYTSFSDREIVIRLLGNDAWDALAELRAERRTGRSARMLYEVLGDIWVVRRNPYLQDDLLDNPKRRALLIEALNHRLAEIEKRRRADLREHGDEAGVDRAARVEKLVQAARRAIDQFASEFQQTYDLRRRSTRVLGKVTQKDNIKFDGLSRVSHVTDATDWRVEYPFVVLTPDSEAEIAGMIKACFELGLTVIPRGGGTGYTGGAVPLTPFSAVINTEKLEQLGPVEMTQLPGVDRKVATIFSGAGVVTRRVTEAAEQAGFVFAVDPTSLDASCVGGNVAMNAGGKKAVLWGTALDNLAWWRMVDPEGNWLEVTRLEHNMGKIHDIEVARFELKWFDGNYAPGEKLLRTEALDIKGRVFRKEGLGKDVTDKFLAGLPGVQKEGCDGLITSARWVLHKMPAHTRTVCLEFFGQAREAIPSIVEIKDYLFETSRQGGAILAGLEHLDERYLRAVGYATKSKRNAFPKMVLIGDIVGNDADAVAQATSEVVRMANGKSGEGFVAVSAEARKRFWLDRSRTAAIAKHTNAFKINEDVVIPLDRMGEYTDGIERINIELSLKNKLQLVDALEAFFKGGKLPLGKSDDANEIPSAELLEDRVQQALDLLARVRTRWEFVRGKLDLSLREAQHYLVGLGYESLAEKFADRVDAQLDATVFHLAQDRTIRVSWKQEIRAELRQIFNGGEFKPILDEAQAIHKQVLRGRVFVALHMHAGDGNVHTNLPVNSDNYEMLQDAHTAVARIMKLARSLDGVISGEHGIGITKLEFLTDDEIGEFRKYKQRVDPHGRFNAGKLLEGADLRNAYTPSFGLMGYESLIMQQSDIGAISESIKDCLRCGKCKPVCATHVPRANLLYSPRNKILATSLLVEAFLYEEQTRRGVSIKHWDEFNDVADHCTVCHKCVTPCPVKIDFGDVSMNMRNLLRKMGKKKFNPGNAAGMFFLNATNPQTINLARTAMMGVGYKAQRLGNEVLKKFAKKQTAHPPATVGKPVITQQVIHFMNKKMPGNLPKKTARALLDIEDNKIVPIIRNPKTTTADTEAVFYFPGCGSERLFSQVGLATQAMLWEAGVQTVLPPGYLCCGYPQRGSGQYDKAEQIVTDNRVLFHRVANTLNYLDIKTVVVSCGTCYDQLAGYEFEKIFPGCRIIDIHEYLLEKGIKLDGVNGVRYMYHDPCHSPIKTMDPVKLVNQLMGSEQDGYKIEKNDRCCGESGTLAVTRPDISTQVRFRKEEEIRKGAAKLRGIPLVAEAGANAINPANASAGAAGAPNGSVLKAGDGPQPNHGNAGSTDVKILTSCPSCLQGLSRYNEDAGTEADYIVVEMARHVLGENWMADYVQRANNGGIERVLV</sequence>
<evidence type="ECO:0000313" key="9">
    <source>
        <dbReference type="Proteomes" id="UP000199365"/>
    </source>
</evidence>
<feature type="coiled-coil region" evidence="6">
    <location>
        <begin position="99"/>
        <end position="149"/>
    </location>
</feature>
<dbReference type="STRING" id="157910.SAMN05445850_2002"/>
<dbReference type="InterPro" id="IPR004113">
    <property type="entry name" value="FAD-bd_oxidored_4_C"/>
</dbReference>
<dbReference type="EMBL" id="FNKX01000001">
    <property type="protein sequence ID" value="SDQ87517.1"/>
    <property type="molecule type" value="Genomic_DNA"/>
</dbReference>
<keyword evidence="4" id="KW-0408">Iron</keyword>
<dbReference type="GO" id="GO:0051536">
    <property type="term" value="F:iron-sulfur cluster binding"/>
    <property type="evidence" value="ECO:0007669"/>
    <property type="project" value="UniProtKB-KW"/>
</dbReference>
<dbReference type="Proteomes" id="UP000199365">
    <property type="component" value="Unassembled WGS sequence"/>
</dbReference>
<evidence type="ECO:0000256" key="2">
    <source>
        <dbReference type="ARBA" id="ARBA00022723"/>
    </source>
</evidence>
<dbReference type="Pfam" id="PF02754">
    <property type="entry name" value="CCG"/>
    <property type="match status" value="2"/>
</dbReference>
<dbReference type="InterPro" id="IPR022153">
    <property type="entry name" value="DUF3683"/>
</dbReference>
<dbReference type="InterPro" id="IPR036318">
    <property type="entry name" value="FAD-bd_PCMH-like_sf"/>
</dbReference>
<evidence type="ECO:0000256" key="6">
    <source>
        <dbReference type="SAM" id="Coils"/>
    </source>
</evidence>
<dbReference type="RefSeq" id="WP_090802992.1">
    <property type="nucleotide sequence ID" value="NZ_FNKX01000001.1"/>
</dbReference>
<dbReference type="Pfam" id="PF02913">
    <property type="entry name" value="FAD-oxidase_C"/>
    <property type="match status" value="2"/>
</dbReference>
<dbReference type="Gene3D" id="3.30.70.2740">
    <property type="match status" value="1"/>
</dbReference>
<evidence type="ECO:0000256" key="4">
    <source>
        <dbReference type="ARBA" id="ARBA00023004"/>
    </source>
</evidence>
<dbReference type="Pfam" id="PF13183">
    <property type="entry name" value="Fer4_8"/>
    <property type="match status" value="1"/>
</dbReference>
<dbReference type="InterPro" id="IPR004017">
    <property type="entry name" value="Cys_rich_dom"/>
</dbReference>
<dbReference type="SUPFAM" id="SSF56176">
    <property type="entry name" value="FAD-binding/transporter-associated domain-like"/>
    <property type="match status" value="1"/>
</dbReference>
<dbReference type="InterPro" id="IPR017896">
    <property type="entry name" value="4Fe4S_Fe-S-bd"/>
</dbReference>
<dbReference type="PANTHER" id="PTHR42934:SF2">
    <property type="entry name" value="GLYCOLATE OXIDASE SUBUNIT GLCD"/>
    <property type="match status" value="1"/>
</dbReference>
<evidence type="ECO:0000259" key="7">
    <source>
        <dbReference type="PROSITE" id="PS51387"/>
    </source>
</evidence>
<dbReference type="Gene3D" id="3.30.465.10">
    <property type="match status" value="1"/>
</dbReference>
<dbReference type="PROSITE" id="PS00198">
    <property type="entry name" value="4FE4S_FER_1"/>
    <property type="match status" value="1"/>
</dbReference>
<feature type="domain" description="FAD-binding PCMH-type" evidence="7">
    <location>
        <begin position="191"/>
        <end position="427"/>
    </location>
</feature>
<evidence type="ECO:0000313" key="8">
    <source>
        <dbReference type="EMBL" id="SDQ87517.1"/>
    </source>
</evidence>
<dbReference type="Pfam" id="PF12447">
    <property type="entry name" value="DUF3683"/>
    <property type="match status" value="1"/>
</dbReference>
<dbReference type="SUPFAM" id="SSF46548">
    <property type="entry name" value="alpha-helical ferredoxin"/>
    <property type="match status" value="1"/>
</dbReference>
<keyword evidence="1" id="KW-0285">Flavoprotein</keyword>
<dbReference type="InterPro" id="IPR017900">
    <property type="entry name" value="4Fe4S_Fe_S_CS"/>
</dbReference>
<dbReference type="Pfam" id="PF01565">
    <property type="entry name" value="FAD_binding_4"/>
    <property type="match status" value="1"/>
</dbReference>
<evidence type="ECO:0000256" key="3">
    <source>
        <dbReference type="ARBA" id="ARBA00022827"/>
    </source>
</evidence>
<organism evidence="8 9">
    <name type="scientific">Paraburkholderia tuberum</name>
    <dbReference type="NCBI Taxonomy" id="157910"/>
    <lineage>
        <taxon>Bacteria</taxon>
        <taxon>Pseudomonadati</taxon>
        <taxon>Pseudomonadota</taxon>
        <taxon>Betaproteobacteria</taxon>
        <taxon>Burkholderiales</taxon>
        <taxon>Burkholderiaceae</taxon>
        <taxon>Paraburkholderia</taxon>
    </lineage>
</organism>
<dbReference type="GO" id="GO:0071949">
    <property type="term" value="F:FAD binding"/>
    <property type="evidence" value="ECO:0007669"/>
    <property type="project" value="InterPro"/>
</dbReference>
<name>A0A1H1EFM0_9BURK</name>
<dbReference type="InterPro" id="IPR006094">
    <property type="entry name" value="Oxid_FAD_bind_N"/>
</dbReference>
<dbReference type="Pfam" id="PF11880">
    <property type="entry name" value="DUF3400"/>
    <property type="match status" value="1"/>
</dbReference>
<protein>
    <submittedName>
        <fullName evidence="8">Fe-S oxidoreductase</fullName>
    </submittedName>
</protein>
<keyword evidence="9" id="KW-1185">Reference proteome</keyword>
<dbReference type="InterPro" id="IPR016164">
    <property type="entry name" value="FAD-linked_Oxase-like_C"/>
</dbReference>
<dbReference type="InterPro" id="IPR051914">
    <property type="entry name" value="FAD-linked_OxidoTrans_Type4"/>
</dbReference>